<dbReference type="InterPro" id="IPR050155">
    <property type="entry name" value="HAD-like_hydrolase_sf"/>
</dbReference>
<proteinExistence type="predicted"/>
<keyword evidence="1" id="KW-0378">Hydrolase</keyword>
<dbReference type="GO" id="GO:0006281">
    <property type="term" value="P:DNA repair"/>
    <property type="evidence" value="ECO:0007669"/>
    <property type="project" value="TreeGrafter"/>
</dbReference>
<dbReference type="RefSeq" id="WP_136642456.1">
    <property type="nucleotide sequence ID" value="NZ_QYRT01000021.1"/>
</dbReference>
<dbReference type="OrthoDB" id="3851389at2"/>
<gene>
    <name evidence="1" type="ORF">D4765_11580</name>
</gene>
<name>A0A4T2BUV6_9MICO</name>
<comment type="caution">
    <text evidence="1">The sequence shown here is derived from an EMBL/GenBank/DDBJ whole genome shotgun (WGS) entry which is preliminary data.</text>
</comment>
<dbReference type="SUPFAM" id="SSF56784">
    <property type="entry name" value="HAD-like"/>
    <property type="match status" value="1"/>
</dbReference>
<evidence type="ECO:0000313" key="2">
    <source>
        <dbReference type="Proteomes" id="UP000306192"/>
    </source>
</evidence>
<keyword evidence="2" id="KW-1185">Reference proteome</keyword>
<dbReference type="PANTHER" id="PTHR43434">
    <property type="entry name" value="PHOSPHOGLYCOLATE PHOSPHATASE"/>
    <property type="match status" value="1"/>
</dbReference>
<protein>
    <submittedName>
        <fullName evidence="1">HAD family hydrolase</fullName>
    </submittedName>
</protein>
<dbReference type="GO" id="GO:0008967">
    <property type="term" value="F:phosphoglycolate phosphatase activity"/>
    <property type="evidence" value="ECO:0007669"/>
    <property type="project" value="TreeGrafter"/>
</dbReference>
<dbReference type="Proteomes" id="UP000306192">
    <property type="component" value="Unassembled WGS sequence"/>
</dbReference>
<dbReference type="GO" id="GO:0005829">
    <property type="term" value="C:cytosol"/>
    <property type="evidence" value="ECO:0007669"/>
    <property type="project" value="TreeGrafter"/>
</dbReference>
<accession>A0A4T2BUV6</accession>
<dbReference type="InterPro" id="IPR023214">
    <property type="entry name" value="HAD_sf"/>
</dbReference>
<dbReference type="AlphaFoldDB" id="A0A4T2BUV6"/>
<evidence type="ECO:0000313" key="1">
    <source>
        <dbReference type="EMBL" id="TIH35170.1"/>
    </source>
</evidence>
<dbReference type="CDD" id="cd01427">
    <property type="entry name" value="HAD_like"/>
    <property type="match status" value="1"/>
</dbReference>
<dbReference type="InterPro" id="IPR036412">
    <property type="entry name" value="HAD-like_sf"/>
</dbReference>
<dbReference type="Pfam" id="PF00702">
    <property type="entry name" value="Hydrolase"/>
    <property type="match status" value="1"/>
</dbReference>
<organism evidence="1 2">
    <name type="scientific">Subtercola vilae</name>
    <dbReference type="NCBI Taxonomy" id="2056433"/>
    <lineage>
        <taxon>Bacteria</taxon>
        <taxon>Bacillati</taxon>
        <taxon>Actinomycetota</taxon>
        <taxon>Actinomycetes</taxon>
        <taxon>Micrococcales</taxon>
        <taxon>Microbacteriaceae</taxon>
        <taxon>Subtercola</taxon>
    </lineage>
</organism>
<reference evidence="1 2" key="1">
    <citation type="journal article" date="2019" name="Microorganisms">
        <title>Systematic Affiliation and Genome Analysis of Subtercola vilae DB165(T) with Particular Emphasis on Cold Adaptation of an Isolate from a High-Altitude Cold Volcano Lake.</title>
        <authorList>
            <person name="Villalobos A.S."/>
            <person name="Wiese J."/>
            <person name="Imhoff J.F."/>
            <person name="Dorador C."/>
            <person name="Keller A."/>
            <person name="Hentschel U."/>
        </authorList>
    </citation>
    <scope>NUCLEOTIDE SEQUENCE [LARGE SCALE GENOMIC DNA]</scope>
    <source>
        <strain evidence="1 2">DB165</strain>
    </source>
</reference>
<dbReference type="PANTHER" id="PTHR43434:SF1">
    <property type="entry name" value="PHOSPHOGLYCOLATE PHOSPHATASE"/>
    <property type="match status" value="1"/>
</dbReference>
<sequence>MAHFSQILVLDFDGTVCLGDGPVFVYARLIDEALASSSGGHPVGLVGDVVARFLGAGEEADHEPNEMVSAALELVGTSADGYSAAEKFARSLGITDAQLSAAYTGSRRDLAAGLVETHAPAGLGALLGSLPARVQIVLVTNAPDAGVHQQLTTLELAEYFDDVITSAGKPAGMPAVLAALLEAHQLTDHPERLLSVGDIWQNDLEPAARLGAETALIERLAAPGARPTYRAETIEELYPAITAWASASSA</sequence>
<dbReference type="EMBL" id="QYRT01000021">
    <property type="protein sequence ID" value="TIH35170.1"/>
    <property type="molecule type" value="Genomic_DNA"/>
</dbReference>
<dbReference type="Gene3D" id="3.40.50.1000">
    <property type="entry name" value="HAD superfamily/HAD-like"/>
    <property type="match status" value="1"/>
</dbReference>